<dbReference type="InParanoid" id="A0A7R8V436"/>
<feature type="compositionally biased region" description="Basic and acidic residues" evidence="13">
    <location>
        <begin position="103"/>
        <end position="113"/>
    </location>
</feature>
<sequence>MATIDSASHWNDGAAPCRNQRAPRIGDIQRHKAVELERSLTSSSSGSSSTNSSTNKSPTATTPTTTNPFILRPSPNNRTSNNIPTEDNWEKDDHPPVEVGCTDNKELVDDGVCKESLSSRQELSSDKLVQDGTGTSEFEYKESGGETKCCSDAFRPTETQLISGDTHVQSKKEKKSLPSRNEDIVQTSRDEAEPDESVDQSDDDQGEGDDKNSADRFASVCRQTTVIQRPQNRFVVSAQTQEEVATPAIVTTKTATKRGAIPKMQSADSRSHSPRTPLSPSGSPLGSPRSNRRRTPLKESRRISIEQSGDAVQVNQYKLMEEIGKGAYGLVKLAYNKADSTHYAMKMLSKSKLVKKAGLMGRGPKKATSLTPLQRVYKEIAVLKKLNHPNVVKLVEVLDDPAEDCLYLAFELEQQGEVLRIPTERPLSEERAWSVFRDALQGLEYLHYQRIIHSDIKPGNLLLGEDGHVKIADLGVCTEFLDEDATMDNKSPAGTPAFRAPETLLEGEHSYSGKAADIWSLGATLYAIVYGNVPFVGLTVPAVYDKIKHETLKFPSFPAISDDLRDLISKMLVKDPAQRITLPQIKDHRWVTVNGKYPLPSEEDNCRLIELETEDLNTVCRSVPKMFDTFVLIKAMLKNHSFQNPFSRSPSGRAPQRGGSRLERFVTAGRSKSAPCDYGIESKQVSSENILPVVTETVPNSSTDSLDQPTEDSN</sequence>
<dbReference type="GO" id="GO:0005516">
    <property type="term" value="F:calmodulin binding"/>
    <property type="evidence" value="ECO:0007669"/>
    <property type="project" value="UniProtKB-KW"/>
</dbReference>
<dbReference type="SMART" id="SM00220">
    <property type="entry name" value="S_TKc"/>
    <property type="match status" value="1"/>
</dbReference>
<keyword evidence="3" id="KW-0963">Cytoplasm</keyword>
<keyword evidence="5" id="KW-0808">Transferase</keyword>
<organism evidence="15 16">
    <name type="scientific">Hermetia illucens</name>
    <name type="common">Black soldier fly</name>
    <dbReference type="NCBI Taxonomy" id="343691"/>
    <lineage>
        <taxon>Eukaryota</taxon>
        <taxon>Metazoa</taxon>
        <taxon>Ecdysozoa</taxon>
        <taxon>Arthropoda</taxon>
        <taxon>Hexapoda</taxon>
        <taxon>Insecta</taxon>
        <taxon>Pterygota</taxon>
        <taxon>Neoptera</taxon>
        <taxon>Endopterygota</taxon>
        <taxon>Diptera</taxon>
        <taxon>Brachycera</taxon>
        <taxon>Stratiomyomorpha</taxon>
        <taxon>Stratiomyidae</taxon>
        <taxon>Hermetiinae</taxon>
        <taxon>Hermetia</taxon>
    </lineage>
</organism>
<comment type="catalytic activity">
    <reaction evidence="11">
        <text>L-seryl-[protein] + ATP = O-phospho-L-seryl-[protein] + ADP + H(+)</text>
        <dbReference type="Rhea" id="RHEA:17989"/>
        <dbReference type="Rhea" id="RHEA-COMP:9863"/>
        <dbReference type="Rhea" id="RHEA-COMP:11604"/>
        <dbReference type="ChEBI" id="CHEBI:15378"/>
        <dbReference type="ChEBI" id="CHEBI:29999"/>
        <dbReference type="ChEBI" id="CHEBI:30616"/>
        <dbReference type="ChEBI" id="CHEBI:83421"/>
        <dbReference type="ChEBI" id="CHEBI:456216"/>
        <dbReference type="EC" id="2.7.11.17"/>
    </reaction>
</comment>
<feature type="compositionally biased region" description="Low complexity" evidence="13">
    <location>
        <begin position="274"/>
        <end position="289"/>
    </location>
</feature>
<feature type="binding site" evidence="12">
    <location>
        <position position="356"/>
    </location>
    <ligand>
        <name>ATP</name>
        <dbReference type="ChEBI" id="CHEBI:30616"/>
    </ligand>
</feature>
<evidence type="ECO:0000256" key="6">
    <source>
        <dbReference type="ARBA" id="ARBA00022741"/>
    </source>
</evidence>
<comment type="catalytic activity">
    <reaction evidence="10">
        <text>L-threonyl-[protein] + ATP = O-phospho-L-threonyl-[protein] + ADP + H(+)</text>
        <dbReference type="Rhea" id="RHEA:46608"/>
        <dbReference type="Rhea" id="RHEA-COMP:11060"/>
        <dbReference type="Rhea" id="RHEA-COMP:11605"/>
        <dbReference type="ChEBI" id="CHEBI:15378"/>
        <dbReference type="ChEBI" id="CHEBI:30013"/>
        <dbReference type="ChEBI" id="CHEBI:30616"/>
        <dbReference type="ChEBI" id="CHEBI:61977"/>
        <dbReference type="ChEBI" id="CHEBI:456216"/>
        <dbReference type="EC" id="2.7.11.17"/>
    </reaction>
</comment>
<keyword evidence="9" id="KW-0112">Calmodulin-binding</keyword>
<feature type="compositionally biased region" description="Polar residues" evidence="13">
    <location>
        <begin position="157"/>
        <end position="167"/>
    </location>
</feature>
<evidence type="ECO:0000256" key="7">
    <source>
        <dbReference type="ARBA" id="ARBA00022777"/>
    </source>
</evidence>
<keyword evidence="6 12" id="KW-0547">Nucleotide-binding</keyword>
<dbReference type="PROSITE" id="PS00107">
    <property type="entry name" value="PROTEIN_KINASE_ATP"/>
    <property type="match status" value="1"/>
</dbReference>
<feature type="compositionally biased region" description="Acidic residues" evidence="13">
    <location>
        <begin position="192"/>
        <end position="207"/>
    </location>
</feature>
<dbReference type="AlphaFoldDB" id="A0A7R8V436"/>
<feature type="compositionally biased region" description="Polar residues" evidence="13">
    <location>
        <begin position="697"/>
        <end position="708"/>
    </location>
</feature>
<dbReference type="GO" id="GO:0005737">
    <property type="term" value="C:cytoplasm"/>
    <property type="evidence" value="ECO:0007669"/>
    <property type="project" value="UniProtKB-SubCell"/>
</dbReference>
<feature type="compositionally biased region" description="Polar residues" evidence="13">
    <location>
        <begin position="74"/>
        <end position="85"/>
    </location>
</feature>
<evidence type="ECO:0000256" key="1">
    <source>
        <dbReference type="ARBA" id="ARBA00004496"/>
    </source>
</evidence>
<dbReference type="GO" id="GO:0005524">
    <property type="term" value="F:ATP binding"/>
    <property type="evidence" value="ECO:0007669"/>
    <property type="project" value="UniProtKB-UniRule"/>
</dbReference>
<dbReference type="PROSITE" id="PS50011">
    <property type="entry name" value="PROTEIN_KINASE_DOM"/>
    <property type="match status" value="1"/>
</dbReference>
<dbReference type="FunFam" id="3.30.200.20:FF:000429">
    <property type="entry name" value="Calcium/calmodulin-dependent protein kinase kinase"/>
    <property type="match status" value="1"/>
</dbReference>
<evidence type="ECO:0000313" key="15">
    <source>
        <dbReference type="EMBL" id="CAD7092491.1"/>
    </source>
</evidence>
<dbReference type="InterPro" id="IPR011009">
    <property type="entry name" value="Kinase-like_dom_sf"/>
</dbReference>
<keyword evidence="8 12" id="KW-0067">ATP-binding</keyword>
<dbReference type="SUPFAM" id="SSF56112">
    <property type="entry name" value="Protein kinase-like (PK-like)"/>
    <property type="match status" value="1"/>
</dbReference>
<dbReference type="Proteomes" id="UP000594454">
    <property type="component" value="Chromosome 6"/>
</dbReference>
<dbReference type="OrthoDB" id="68483at2759"/>
<dbReference type="EMBL" id="LR899014">
    <property type="protein sequence ID" value="CAD7092491.1"/>
    <property type="molecule type" value="Genomic_DNA"/>
</dbReference>
<evidence type="ECO:0000256" key="13">
    <source>
        <dbReference type="SAM" id="MobiDB-lite"/>
    </source>
</evidence>
<dbReference type="InterPro" id="IPR017441">
    <property type="entry name" value="Protein_kinase_ATP_BS"/>
</dbReference>
<dbReference type="InterPro" id="IPR008271">
    <property type="entry name" value="Ser/Thr_kinase_AS"/>
</dbReference>
<evidence type="ECO:0000256" key="12">
    <source>
        <dbReference type="PROSITE-ProRule" id="PRU10141"/>
    </source>
</evidence>
<dbReference type="PANTHER" id="PTHR24346:SF77">
    <property type="entry name" value="SERINE THREONINE PROTEIN KINASE"/>
    <property type="match status" value="1"/>
</dbReference>
<dbReference type="Gene3D" id="3.30.200.20">
    <property type="entry name" value="Phosphorylase Kinase, domain 1"/>
    <property type="match status" value="1"/>
</dbReference>
<dbReference type="PROSITE" id="PS00108">
    <property type="entry name" value="PROTEIN_KINASE_ST"/>
    <property type="match status" value="1"/>
</dbReference>
<dbReference type="EC" id="2.7.11.17" evidence="2"/>
<feature type="region of interest" description="Disordered" evidence="13">
    <location>
        <begin position="689"/>
        <end position="714"/>
    </location>
</feature>
<dbReference type="Gene3D" id="1.10.510.10">
    <property type="entry name" value="Transferase(Phosphotransferase) domain 1"/>
    <property type="match status" value="1"/>
</dbReference>
<dbReference type="GO" id="GO:0005634">
    <property type="term" value="C:nucleus"/>
    <property type="evidence" value="ECO:0007669"/>
    <property type="project" value="UniProtKB-ARBA"/>
</dbReference>
<feature type="domain" description="Protein kinase" evidence="14">
    <location>
        <begin position="317"/>
        <end position="591"/>
    </location>
</feature>
<dbReference type="Pfam" id="PF00069">
    <property type="entry name" value="Pkinase"/>
    <property type="match status" value="1"/>
</dbReference>
<keyword evidence="4" id="KW-0723">Serine/threonine-protein kinase</keyword>
<evidence type="ECO:0000256" key="10">
    <source>
        <dbReference type="ARBA" id="ARBA00047307"/>
    </source>
</evidence>
<feature type="compositionally biased region" description="Basic and acidic residues" evidence="13">
    <location>
        <begin position="180"/>
        <end position="191"/>
    </location>
</feature>
<dbReference type="GO" id="GO:0035556">
    <property type="term" value="P:intracellular signal transduction"/>
    <property type="evidence" value="ECO:0007669"/>
    <property type="project" value="TreeGrafter"/>
</dbReference>
<keyword evidence="7" id="KW-0418">Kinase</keyword>
<dbReference type="FunCoup" id="A0A7R8V436">
    <property type="interactions" value="174"/>
</dbReference>
<name>A0A7R8V436_HERIL</name>
<dbReference type="FunFam" id="1.10.510.10:FF:000571">
    <property type="entry name" value="Maternal embryonic leucine zipper kinase"/>
    <property type="match status" value="1"/>
</dbReference>
<evidence type="ECO:0000256" key="11">
    <source>
        <dbReference type="ARBA" id="ARBA00047430"/>
    </source>
</evidence>
<comment type="subcellular location">
    <subcellularLocation>
        <location evidence="1">Cytoplasm</location>
    </subcellularLocation>
</comment>
<proteinExistence type="predicted"/>
<keyword evidence="16" id="KW-1185">Reference proteome</keyword>
<feature type="compositionally biased region" description="Basic and acidic residues" evidence="13">
    <location>
        <begin position="27"/>
        <end position="38"/>
    </location>
</feature>
<evidence type="ECO:0000313" key="16">
    <source>
        <dbReference type="Proteomes" id="UP000594454"/>
    </source>
</evidence>
<evidence type="ECO:0000259" key="14">
    <source>
        <dbReference type="PROSITE" id="PS50011"/>
    </source>
</evidence>
<dbReference type="PANTHER" id="PTHR24346">
    <property type="entry name" value="MAP/MICROTUBULE AFFINITY-REGULATING KINASE"/>
    <property type="match status" value="1"/>
</dbReference>
<evidence type="ECO:0000256" key="5">
    <source>
        <dbReference type="ARBA" id="ARBA00022679"/>
    </source>
</evidence>
<feature type="compositionally biased region" description="Low complexity" evidence="13">
    <location>
        <begin position="39"/>
        <end position="68"/>
    </location>
</feature>
<dbReference type="GO" id="GO:0004683">
    <property type="term" value="F:calcium/calmodulin-dependent protein kinase activity"/>
    <property type="evidence" value="ECO:0007669"/>
    <property type="project" value="UniProtKB-EC"/>
</dbReference>
<protein>
    <recommendedName>
        <fullName evidence="2">calcium/calmodulin-dependent protein kinase</fullName>
        <ecNumber evidence="2">2.7.11.17</ecNumber>
    </recommendedName>
</protein>
<evidence type="ECO:0000256" key="2">
    <source>
        <dbReference type="ARBA" id="ARBA00012434"/>
    </source>
</evidence>
<accession>A0A7R8V436</accession>
<evidence type="ECO:0000256" key="8">
    <source>
        <dbReference type="ARBA" id="ARBA00022840"/>
    </source>
</evidence>
<evidence type="ECO:0000256" key="4">
    <source>
        <dbReference type="ARBA" id="ARBA00022527"/>
    </source>
</evidence>
<dbReference type="InterPro" id="IPR000719">
    <property type="entry name" value="Prot_kinase_dom"/>
</dbReference>
<evidence type="ECO:0000256" key="3">
    <source>
        <dbReference type="ARBA" id="ARBA00022490"/>
    </source>
</evidence>
<reference evidence="15 16" key="1">
    <citation type="submission" date="2020-11" db="EMBL/GenBank/DDBJ databases">
        <authorList>
            <person name="Wallbank WR R."/>
            <person name="Pardo Diaz C."/>
            <person name="Kozak K."/>
            <person name="Martin S."/>
            <person name="Jiggins C."/>
            <person name="Moest M."/>
            <person name="Warren A I."/>
            <person name="Generalovic N T."/>
            <person name="Byers J.R.P. K."/>
            <person name="Montejo-Kovacevich G."/>
            <person name="Yen C E."/>
        </authorList>
    </citation>
    <scope>NUCLEOTIDE SEQUENCE [LARGE SCALE GENOMIC DNA]</scope>
</reference>
<feature type="region of interest" description="Disordered" evidence="13">
    <location>
        <begin position="250"/>
        <end position="306"/>
    </location>
</feature>
<gene>
    <name evidence="15" type="ORF">HERILL_LOCUS14848</name>
</gene>
<evidence type="ECO:0000256" key="9">
    <source>
        <dbReference type="ARBA" id="ARBA00022860"/>
    </source>
</evidence>
<feature type="region of interest" description="Disordered" evidence="13">
    <location>
        <begin position="1"/>
        <end position="216"/>
    </location>
</feature>